<protein>
    <submittedName>
        <fullName evidence="1">Uncharacterized protein</fullName>
    </submittedName>
</protein>
<accession>A0AAD7F7Y0</accession>
<dbReference type="EMBL" id="JARKIE010001364">
    <property type="protein sequence ID" value="KAJ7602775.1"/>
    <property type="molecule type" value="Genomic_DNA"/>
</dbReference>
<evidence type="ECO:0000313" key="2">
    <source>
        <dbReference type="Proteomes" id="UP001221757"/>
    </source>
</evidence>
<keyword evidence="2" id="KW-1185">Reference proteome</keyword>
<evidence type="ECO:0000313" key="1">
    <source>
        <dbReference type="EMBL" id="KAJ7602775.1"/>
    </source>
</evidence>
<gene>
    <name evidence="1" type="ORF">B0H17DRAFT_968982</name>
</gene>
<dbReference type="Proteomes" id="UP001221757">
    <property type="component" value="Unassembled WGS sequence"/>
</dbReference>
<comment type="caution">
    <text evidence="1">The sequence shown here is derived from an EMBL/GenBank/DDBJ whole genome shotgun (WGS) entry which is preliminary data.</text>
</comment>
<reference evidence="1" key="1">
    <citation type="submission" date="2023-03" db="EMBL/GenBank/DDBJ databases">
        <title>Massive genome expansion in bonnet fungi (Mycena s.s.) driven by repeated elements and novel gene families across ecological guilds.</title>
        <authorList>
            <consortium name="Lawrence Berkeley National Laboratory"/>
            <person name="Harder C.B."/>
            <person name="Miyauchi S."/>
            <person name="Viragh M."/>
            <person name="Kuo A."/>
            <person name="Thoen E."/>
            <person name="Andreopoulos B."/>
            <person name="Lu D."/>
            <person name="Skrede I."/>
            <person name="Drula E."/>
            <person name="Henrissat B."/>
            <person name="Morin E."/>
            <person name="Kohler A."/>
            <person name="Barry K."/>
            <person name="LaButti K."/>
            <person name="Morin E."/>
            <person name="Salamov A."/>
            <person name="Lipzen A."/>
            <person name="Mereny Z."/>
            <person name="Hegedus B."/>
            <person name="Baldrian P."/>
            <person name="Stursova M."/>
            <person name="Weitz H."/>
            <person name="Taylor A."/>
            <person name="Grigoriev I.V."/>
            <person name="Nagy L.G."/>
            <person name="Martin F."/>
            <person name="Kauserud H."/>
        </authorList>
    </citation>
    <scope>NUCLEOTIDE SEQUENCE</scope>
    <source>
        <strain evidence="1">CBHHK067</strain>
    </source>
</reference>
<dbReference type="AlphaFoldDB" id="A0AAD7F7Y0"/>
<organism evidence="1 2">
    <name type="scientific">Mycena rosella</name>
    <name type="common">Pink bonnet</name>
    <name type="synonym">Agaricus rosellus</name>
    <dbReference type="NCBI Taxonomy" id="1033263"/>
    <lineage>
        <taxon>Eukaryota</taxon>
        <taxon>Fungi</taxon>
        <taxon>Dikarya</taxon>
        <taxon>Basidiomycota</taxon>
        <taxon>Agaricomycotina</taxon>
        <taxon>Agaricomycetes</taxon>
        <taxon>Agaricomycetidae</taxon>
        <taxon>Agaricales</taxon>
        <taxon>Marasmiineae</taxon>
        <taxon>Mycenaceae</taxon>
        <taxon>Mycena</taxon>
    </lineage>
</organism>
<proteinExistence type="predicted"/>
<sequence length="74" mass="8277">MNCCGVYRVWRYLVLRRRTGQAQNIDAVITNRGPGSLAVRCPACPEVGFNIKRRLDTVPADKGKREQLLETSGT</sequence>
<name>A0AAD7F7Y0_MYCRO</name>